<dbReference type="Proteomes" id="UP001629113">
    <property type="component" value="Unassembled WGS sequence"/>
</dbReference>
<feature type="region of interest" description="Disordered" evidence="1">
    <location>
        <begin position="430"/>
        <end position="458"/>
    </location>
</feature>
<proteinExistence type="predicted"/>
<comment type="caution">
    <text evidence="2">The sequence shown here is derived from an EMBL/GenBank/DDBJ whole genome shotgun (WGS) entry which is preliminary data.</text>
</comment>
<evidence type="ECO:0000256" key="1">
    <source>
        <dbReference type="SAM" id="MobiDB-lite"/>
    </source>
</evidence>
<feature type="region of interest" description="Disordered" evidence="1">
    <location>
        <begin position="320"/>
        <end position="340"/>
    </location>
</feature>
<name>A0ABR4PFE9_9HELO</name>
<dbReference type="EMBL" id="JBFCZG010000005">
    <property type="protein sequence ID" value="KAL3422009.1"/>
    <property type="molecule type" value="Genomic_DNA"/>
</dbReference>
<protein>
    <submittedName>
        <fullName evidence="2">Uncharacterized protein</fullName>
    </submittedName>
</protein>
<evidence type="ECO:0000313" key="3">
    <source>
        <dbReference type="Proteomes" id="UP001629113"/>
    </source>
</evidence>
<keyword evidence="3" id="KW-1185">Reference proteome</keyword>
<feature type="region of interest" description="Disordered" evidence="1">
    <location>
        <begin position="247"/>
        <end position="287"/>
    </location>
</feature>
<reference evidence="2 3" key="1">
    <citation type="submission" date="2024-06" db="EMBL/GenBank/DDBJ databases">
        <title>Complete genome of Phlyctema vagabunda strain 19-DSS-EL-015.</title>
        <authorList>
            <person name="Fiorenzani C."/>
        </authorList>
    </citation>
    <scope>NUCLEOTIDE SEQUENCE [LARGE SCALE GENOMIC DNA]</scope>
    <source>
        <strain evidence="2 3">19-DSS-EL-015</strain>
    </source>
</reference>
<sequence length="534" mass="58547">MAAYWDFREMLDVYPEESPKFCCVCIAPSKGRRCRNPAKDYRRAASILDEMDILKSPQDAFKLLESLAYASLCQHYHNGLGARGTAYSQVDTMRRQWERSINAFVKVHNETIAKKNAVKLAKQKVVVSERVTAKPKTNKHFGELGGSLRYTQNVQNGKLESSSGHTITVKYEKPAAKDARPTIKPEDDPFVSDTVSKSTKFAMNVPRTRPIVVRLPPVSAVPTSSTAVKEEKAATKDHATTVSVKEIPCSPLTPPAAEPSSNVVPSILTTSSQNQGHSTAPLDQSSTAAPTFSTNITMQFGAPTAQVASFSFVGVSATQGTTEAGTTKEGKTKHVRRSNQPGQITPKAVRRIRTPYDESYGHKDFNDQLSTVFDSGKVIDSIKTEHLAKEQEIESTPTKTSTVIAHVTEENFGYAYVTPQAARYATQLPVSSNHAADSRQDKVEPQATVSNPMSSVPRRKPLATIPALEPMNQPVVQIPALLASQDSEGEDEKPKGCLHGLGLRRFKNWVKGKREKKSSPLSEKKRLDSETPSR</sequence>
<evidence type="ECO:0000313" key="2">
    <source>
        <dbReference type="EMBL" id="KAL3422009.1"/>
    </source>
</evidence>
<feature type="compositionally biased region" description="Polar residues" evidence="1">
    <location>
        <begin position="259"/>
        <end position="287"/>
    </location>
</feature>
<feature type="region of interest" description="Disordered" evidence="1">
    <location>
        <begin position="509"/>
        <end position="534"/>
    </location>
</feature>
<gene>
    <name evidence="2" type="ORF">PVAG01_06165</name>
</gene>
<organism evidence="2 3">
    <name type="scientific">Phlyctema vagabunda</name>
    <dbReference type="NCBI Taxonomy" id="108571"/>
    <lineage>
        <taxon>Eukaryota</taxon>
        <taxon>Fungi</taxon>
        <taxon>Dikarya</taxon>
        <taxon>Ascomycota</taxon>
        <taxon>Pezizomycotina</taxon>
        <taxon>Leotiomycetes</taxon>
        <taxon>Helotiales</taxon>
        <taxon>Dermateaceae</taxon>
        <taxon>Phlyctema</taxon>
    </lineage>
</organism>
<accession>A0ABR4PFE9</accession>
<feature type="compositionally biased region" description="Basic and acidic residues" evidence="1">
    <location>
        <begin position="522"/>
        <end position="534"/>
    </location>
</feature>